<dbReference type="EMBL" id="JACJRF010000023">
    <property type="protein sequence ID" value="MBD2345331.1"/>
    <property type="molecule type" value="Genomic_DNA"/>
</dbReference>
<evidence type="ECO:0000313" key="1">
    <source>
        <dbReference type="EMBL" id="MBD2345331.1"/>
    </source>
</evidence>
<comment type="caution">
    <text evidence="1">The sequence shown here is derived from an EMBL/GenBank/DDBJ whole genome shotgun (WGS) entry which is preliminary data.</text>
</comment>
<dbReference type="Proteomes" id="UP000607281">
    <property type="component" value="Unassembled WGS sequence"/>
</dbReference>
<protein>
    <submittedName>
        <fullName evidence="1">Transcription factor RcaD</fullName>
    </submittedName>
</protein>
<evidence type="ECO:0000313" key="2">
    <source>
        <dbReference type="Proteomes" id="UP000607281"/>
    </source>
</evidence>
<accession>A0ABR8CQ54</accession>
<name>A0ABR8CQ54_9NOST</name>
<organism evidence="1 2">
    <name type="scientific">Anabaena subtropica FACHB-260</name>
    <dbReference type="NCBI Taxonomy" id="2692884"/>
    <lineage>
        <taxon>Bacteria</taxon>
        <taxon>Bacillati</taxon>
        <taxon>Cyanobacteriota</taxon>
        <taxon>Cyanophyceae</taxon>
        <taxon>Nostocales</taxon>
        <taxon>Nostocaceae</taxon>
        <taxon>Anabaena</taxon>
    </lineage>
</organism>
<keyword evidence="2" id="KW-1185">Reference proteome</keyword>
<reference evidence="1 2" key="1">
    <citation type="journal article" date="2020" name="ISME J.">
        <title>Comparative genomics reveals insights into cyanobacterial evolution and habitat adaptation.</title>
        <authorList>
            <person name="Chen M.Y."/>
            <person name="Teng W.K."/>
            <person name="Zhao L."/>
            <person name="Hu C.X."/>
            <person name="Zhou Y.K."/>
            <person name="Han B.P."/>
            <person name="Song L.R."/>
            <person name="Shu W.S."/>
        </authorList>
    </citation>
    <scope>NUCLEOTIDE SEQUENCE [LARGE SCALE GENOMIC DNA]</scope>
    <source>
        <strain evidence="1 2">FACHB-260</strain>
    </source>
</reference>
<dbReference type="RefSeq" id="WP_190407774.1">
    <property type="nucleotide sequence ID" value="NZ_JACJRF010000023.1"/>
</dbReference>
<gene>
    <name evidence="1" type="ORF">H6G18_14400</name>
</gene>
<proteinExistence type="predicted"/>
<sequence length="281" mass="31579">MDTNELKFLLKLLGFPNYRTGLSASAFSSFKGKDKICRDLSDRELVDYSREIATVKILPAGQAVLTLEVGQLPITDKELKVLEKISKASGKIAPSKITSLKAGERDTILKTLSERGLIEAEQQLKKAKGEVWLTERGIEYLRDDYNPNKSSNPVISQELLGNYVRFLRKTLAVKSETINTLPPVKVESSVETIDDEEILLIIEKLDRELGTENYLPIFHLRQKLQPPLSRDELDQALYRLQKSDQIELSSLQEVSAYTPEQIDAGIPQNIGGSLFFITVDN</sequence>